<name>A0ABV2L2C5_9HYPH</name>
<comment type="caution">
    <text evidence="2">The sequence shown here is derived from an EMBL/GenBank/DDBJ whole genome shotgun (WGS) entry which is preliminary data.</text>
</comment>
<proteinExistence type="predicted"/>
<reference evidence="2 3" key="1">
    <citation type="submission" date="2024-06" db="EMBL/GenBank/DDBJ databases">
        <title>Genomic Encyclopedia of Type Strains, Phase IV (KMG-IV): sequencing the most valuable type-strain genomes for metagenomic binning, comparative biology and taxonomic classification.</title>
        <authorList>
            <person name="Goeker M."/>
        </authorList>
    </citation>
    <scope>NUCLEOTIDE SEQUENCE [LARGE SCALE GENOMIC DNA]</scope>
    <source>
        <strain evidence="2 3">DSM 21331</strain>
    </source>
</reference>
<dbReference type="RefSeq" id="WP_238278024.1">
    <property type="nucleotide sequence ID" value="NZ_BPQL01000027.1"/>
</dbReference>
<dbReference type="Proteomes" id="UP001549145">
    <property type="component" value="Unassembled WGS sequence"/>
</dbReference>
<organism evidence="2 3">
    <name type="scientific">Methylobacterium goesingense</name>
    <dbReference type="NCBI Taxonomy" id="243690"/>
    <lineage>
        <taxon>Bacteria</taxon>
        <taxon>Pseudomonadati</taxon>
        <taxon>Pseudomonadota</taxon>
        <taxon>Alphaproteobacteria</taxon>
        <taxon>Hyphomicrobiales</taxon>
        <taxon>Methylobacteriaceae</taxon>
        <taxon>Methylobacterium</taxon>
    </lineage>
</organism>
<dbReference type="InterPro" id="IPR054189">
    <property type="entry name" value="DUF6894"/>
</dbReference>
<evidence type="ECO:0000259" key="1">
    <source>
        <dbReference type="Pfam" id="PF21834"/>
    </source>
</evidence>
<evidence type="ECO:0000313" key="2">
    <source>
        <dbReference type="EMBL" id="MET3691040.1"/>
    </source>
</evidence>
<protein>
    <recommendedName>
        <fullName evidence="1">DUF6894 domain-containing protein</fullName>
    </recommendedName>
</protein>
<dbReference type="EMBL" id="JBEPMM010000001">
    <property type="protein sequence ID" value="MET3691040.1"/>
    <property type="molecule type" value="Genomic_DNA"/>
</dbReference>
<gene>
    <name evidence="2" type="ORF">ABID43_000559</name>
</gene>
<accession>A0ABV2L2C5</accession>
<dbReference type="Pfam" id="PF21834">
    <property type="entry name" value="DUF6894"/>
    <property type="match status" value="1"/>
</dbReference>
<keyword evidence="3" id="KW-1185">Reference proteome</keyword>
<sequence>MPRYFFDIHDGAEVQRDAQGVDCASAAAATVEAKRALPAIAADEVPRDGDHRNYTVVVRDTLGAPLYTASLSFVGTWLN</sequence>
<evidence type="ECO:0000313" key="3">
    <source>
        <dbReference type="Proteomes" id="UP001549145"/>
    </source>
</evidence>
<feature type="domain" description="DUF6894" evidence="1">
    <location>
        <begin position="3"/>
        <end position="72"/>
    </location>
</feature>